<comment type="caution">
    <text evidence="2">The sequence shown here is derived from an EMBL/GenBank/DDBJ whole genome shotgun (WGS) entry which is preliminary data.</text>
</comment>
<evidence type="ECO:0000313" key="2">
    <source>
        <dbReference type="EMBL" id="KAK5633233.1"/>
    </source>
</evidence>
<reference evidence="2 3" key="1">
    <citation type="submission" date="2023-10" db="EMBL/GenBank/DDBJ databases">
        <title>Draft genome sequence of Xylaria bambusicola isolate GMP-LS, the root and basal stem rot pathogen of sugarcane in Indonesia.</title>
        <authorList>
            <person name="Selvaraj P."/>
            <person name="Muralishankar V."/>
            <person name="Muruganantham S."/>
            <person name="Sp S."/>
            <person name="Haryani S."/>
            <person name="Lau K.J.X."/>
            <person name="Naqvi N.I."/>
        </authorList>
    </citation>
    <scope>NUCLEOTIDE SEQUENCE [LARGE SCALE GENOMIC DNA]</scope>
    <source>
        <strain evidence="2">GMP-LS</strain>
    </source>
</reference>
<proteinExistence type="predicted"/>
<dbReference type="Proteomes" id="UP001305414">
    <property type="component" value="Unassembled WGS sequence"/>
</dbReference>
<name>A0AAN7ZBP6_9PEZI</name>
<evidence type="ECO:0000256" key="1">
    <source>
        <dbReference type="SAM" id="MobiDB-lite"/>
    </source>
</evidence>
<feature type="compositionally biased region" description="Polar residues" evidence="1">
    <location>
        <begin position="13"/>
        <end position="24"/>
    </location>
</feature>
<keyword evidence="3" id="KW-1185">Reference proteome</keyword>
<evidence type="ECO:0000313" key="3">
    <source>
        <dbReference type="Proteomes" id="UP001305414"/>
    </source>
</evidence>
<dbReference type="AlphaFoldDB" id="A0AAN7ZBP6"/>
<sequence length="81" mass="8994">MPFNTESEDTPPVQDNQSAMPTQNNTYYQQSSFDGIDLEGDDCLFGSTAPAGVAMKNVKVKGSRRVDGAHMPDTARQWRRQ</sequence>
<gene>
    <name evidence="2" type="ORF">RRF57_008947</name>
</gene>
<organism evidence="2 3">
    <name type="scientific">Xylaria bambusicola</name>
    <dbReference type="NCBI Taxonomy" id="326684"/>
    <lineage>
        <taxon>Eukaryota</taxon>
        <taxon>Fungi</taxon>
        <taxon>Dikarya</taxon>
        <taxon>Ascomycota</taxon>
        <taxon>Pezizomycotina</taxon>
        <taxon>Sordariomycetes</taxon>
        <taxon>Xylariomycetidae</taxon>
        <taxon>Xylariales</taxon>
        <taxon>Xylariaceae</taxon>
        <taxon>Xylaria</taxon>
    </lineage>
</organism>
<accession>A0AAN7ZBP6</accession>
<feature type="region of interest" description="Disordered" evidence="1">
    <location>
        <begin position="1"/>
        <end position="24"/>
    </location>
</feature>
<protein>
    <submittedName>
        <fullName evidence="2">Uncharacterized protein</fullName>
    </submittedName>
</protein>
<dbReference type="EMBL" id="JAWHQM010000030">
    <property type="protein sequence ID" value="KAK5633233.1"/>
    <property type="molecule type" value="Genomic_DNA"/>
</dbReference>